<keyword evidence="4" id="KW-1185">Reference proteome</keyword>
<dbReference type="Gene3D" id="3.40.50.620">
    <property type="entry name" value="HUPs"/>
    <property type="match status" value="2"/>
</dbReference>
<comment type="caution">
    <text evidence="3">The sequence shown here is derived from an EMBL/GenBank/DDBJ whole genome shotgun (WGS) entry which is preliminary data.</text>
</comment>
<dbReference type="InterPro" id="IPR006015">
    <property type="entry name" value="Universal_stress_UspA"/>
</dbReference>
<name>A0ABU4KEZ6_9ACTN</name>
<dbReference type="PANTHER" id="PTHR46268:SF6">
    <property type="entry name" value="UNIVERSAL STRESS PROTEIN UP12"/>
    <property type="match status" value="1"/>
</dbReference>
<dbReference type="InterPro" id="IPR006016">
    <property type="entry name" value="UspA"/>
</dbReference>
<dbReference type="SUPFAM" id="SSF52402">
    <property type="entry name" value="Adenine nucleotide alpha hydrolases-like"/>
    <property type="match status" value="2"/>
</dbReference>
<dbReference type="CDD" id="cd00293">
    <property type="entry name" value="USP-like"/>
    <property type="match status" value="1"/>
</dbReference>
<reference evidence="3 4" key="1">
    <citation type="submission" date="2023-10" db="EMBL/GenBank/DDBJ databases">
        <authorList>
            <person name="Wang X.X."/>
        </authorList>
    </citation>
    <scope>NUCLEOTIDE SEQUENCE [LARGE SCALE GENOMIC DNA]</scope>
    <source>
        <strain evidence="3 4">NBRC 12816</strain>
    </source>
</reference>
<feature type="domain" description="UspA" evidence="2">
    <location>
        <begin position="14"/>
        <end position="146"/>
    </location>
</feature>
<comment type="similarity">
    <text evidence="1">Belongs to the universal stress protein A family.</text>
</comment>
<dbReference type="EMBL" id="JAWJZF010000492">
    <property type="protein sequence ID" value="MDX2296316.1"/>
    <property type="molecule type" value="Genomic_DNA"/>
</dbReference>
<feature type="domain" description="UspA" evidence="2">
    <location>
        <begin position="171"/>
        <end position="291"/>
    </location>
</feature>
<evidence type="ECO:0000313" key="3">
    <source>
        <dbReference type="EMBL" id="MDX2296316.1"/>
    </source>
</evidence>
<proteinExistence type="inferred from homology"/>
<organism evidence="3 4">
    <name type="scientific">Streptomyces roseolus</name>
    <dbReference type="NCBI Taxonomy" id="67358"/>
    <lineage>
        <taxon>Bacteria</taxon>
        <taxon>Bacillati</taxon>
        <taxon>Actinomycetota</taxon>
        <taxon>Actinomycetes</taxon>
        <taxon>Kitasatosporales</taxon>
        <taxon>Streptomycetaceae</taxon>
        <taxon>Streptomyces</taxon>
    </lineage>
</organism>
<sequence>MDSETLVRPELGDLVVGVDGSPSARAAVFWAAAEANLRSRALHLVHAADTDRRAYWSDAETMQAIREAGRELLADTAAAVAERFPDLDVTRTLGRREPVTGLREAAGDDKTIVVGSRGLGGFSSLLLGSVGLGVAARADVPVIVVRGEADRPEAGSVTAAVRDSADLGWLLLAAAEAAARKASLHVVSVWNILTHVGSVATMLDDLDGAARRRVEETTLLADRVRAWYPDLNVVPHVETGTTTPGKLVEAAAHTDLLVMGRSHRPLGAGPSLGRVAHTLIHHAPCPVQIVPAGFATEAGTP</sequence>
<gene>
    <name evidence="3" type="ORF">R2363_29560</name>
</gene>
<evidence type="ECO:0000259" key="2">
    <source>
        <dbReference type="Pfam" id="PF00582"/>
    </source>
</evidence>
<evidence type="ECO:0000256" key="1">
    <source>
        <dbReference type="ARBA" id="ARBA00008791"/>
    </source>
</evidence>
<dbReference type="PANTHER" id="PTHR46268">
    <property type="entry name" value="STRESS RESPONSE PROTEIN NHAX"/>
    <property type="match status" value="1"/>
</dbReference>
<evidence type="ECO:0000313" key="4">
    <source>
        <dbReference type="Proteomes" id="UP001278571"/>
    </source>
</evidence>
<accession>A0ABU4KEZ6</accession>
<dbReference type="PRINTS" id="PR01438">
    <property type="entry name" value="UNVRSLSTRESS"/>
</dbReference>
<dbReference type="Proteomes" id="UP001278571">
    <property type="component" value="Unassembled WGS sequence"/>
</dbReference>
<dbReference type="RefSeq" id="WP_319012490.1">
    <property type="nucleotide sequence ID" value="NZ_JAWJZF010000492.1"/>
</dbReference>
<dbReference type="Pfam" id="PF00582">
    <property type="entry name" value="Usp"/>
    <property type="match status" value="2"/>
</dbReference>
<protein>
    <submittedName>
        <fullName evidence="3">Universal stress protein</fullName>
    </submittedName>
</protein>
<dbReference type="InterPro" id="IPR014729">
    <property type="entry name" value="Rossmann-like_a/b/a_fold"/>
</dbReference>